<comment type="caution">
    <text evidence="2">The sequence shown here is derived from an EMBL/GenBank/DDBJ whole genome shotgun (WGS) entry which is preliminary data.</text>
</comment>
<evidence type="ECO:0000313" key="3">
    <source>
        <dbReference type="Proteomes" id="UP001595840"/>
    </source>
</evidence>
<protein>
    <submittedName>
        <fullName evidence="2">Uncharacterized protein</fullName>
    </submittedName>
</protein>
<gene>
    <name evidence="2" type="ORF">ACFOX3_00325</name>
</gene>
<evidence type="ECO:0000313" key="2">
    <source>
        <dbReference type="EMBL" id="MFC4360719.1"/>
    </source>
</evidence>
<dbReference type="EMBL" id="JBHSCX010000001">
    <property type="protein sequence ID" value="MFC4360719.1"/>
    <property type="molecule type" value="Genomic_DNA"/>
</dbReference>
<feature type="signal peptide" evidence="1">
    <location>
        <begin position="1"/>
        <end position="21"/>
    </location>
</feature>
<evidence type="ECO:0000256" key="1">
    <source>
        <dbReference type="SAM" id="SignalP"/>
    </source>
</evidence>
<sequence>MKTRLNAFCLSLLLVASVGFADAPIQVKKTISFSAESNAPQKVQDECNLQTQVPSYLSAYAKKVVTLVDGDFAAAGKQLKLEITSAFAPGGGAWSGAKNVEVTGELIENGNVIGSFIGSRYSTGGMFGGLKGTCSITARCAKAIAKDISIWLKNPTLDARLGDSK</sequence>
<proteinExistence type="predicted"/>
<keyword evidence="1" id="KW-0732">Signal</keyword>
<feature type="chain" id="PRO_5045809735" evidence="1">
    <location>
        <begin position="22"/>
        <end position="165"/>
    </location>
</feature>
<accession>A0ABV8UZG7</accession>
<organism evidence="2 3">
    <name type="scientific">Simiduia curdlanivorans</name>
    <dbReference type="NCBI Taxonomy" id="1492769"/>
    <lineage>
        <taxon>Bacteria</taxon>
        <taxon>Pseudomonadati</taxon>
        <taxon>Pseudomonadota</taxon>
        <taxon>Gammaproteobacteria</taxon>
        <taxon>Cellvibrionales</taxon>
        <taxon>Cellvibrionaceae</taxon>
        <taxon>Simiduia</taxon>
    </lineage>
</organism>
<reference evidence="3" key="1">
    <citation type="journal article" date="2019" name="Int. J. Syst. Evol. Microbiol.">
        <title>The Global Catalogue of Microorganisms (GCM) 10K type strain sequencing project: providing services to taxonomists for standard genome sequencing and annotation.</title>
        <authorList>
            <consortium name="The Broad Institute Genomics Platform"/>
            <consortium name="The Broad Institute Genome Sequencing Center for Infectious Disease"/>
            <person name="Wu L."/>
            <person name="Ma J."/>
        </authorList>
    </citation>
    <scope>NUCLEOTIDE SEQUENCE [LARGE SCALE GENOMIC DNA]</scope>
    <source>
        <strain evidence="3">CECT 8570</strain>
    </source>
</reference>
<name>A0ABV8UZG7_9GAMM</name>
<dbReference type="RefSeq" id="WP_290264483.1">
    <property type="nucleotide sequence ID" value="NZ_JAUFQG010000006.1"/>
</dbReference>
<keyword evidence="3" id="KW-1185">Reference proteome</keyword>
<dbReference type="Proteomes" id="UP001595840">
    <property type="component" value="Unassembled WGS sequence"/>
</dbReference>